<evidence type="ECO:0000256" key="8">
    <source>
        <dbReference type="ARBA" id="ARBA00023136"/>
    </source>
</evidence>
<dbReference type="InterPro" id="IPR010052">
    <property type="entry name" value="T2SS_protein-GspI"/>
</dbReference>
<name>A0A2D0ANN8_9GAMM</name>
<dbReference type="GO" id="GO:0015628">
    <property type="term" value="P:protein secretion by the type II secretion system"/>
    <property type="evidence" value="ECO:0007669"/>
    <property type="project" value="UniProtKB-UniRule"/>
</dbReference>
<dbReference type="Proteomes" id="UP000197904">
    <property type="component" value="Unassembled WGS sequence"/>
</dbReference>
<dbReference type="NCBIfam" id="TIGR02532">
    <property type="entry name" value="IV_pilin_GFxxxE"/>
    <property type="match status" value="1"/>
</dbReference>
<evidence type="ECO:0000313" key="11">
    <source>
        <dbReference type="EMBL" id="BCX44207.1"/>
    </source>
</evidence>
<keyword evidence="6" id="KW-0812">Transmembrane</keyword>
<dbReference type="RefSeq" id="WP_049467017.1">
    <property type="nucleotide sequence ID" value="NZ_AP024684.1"/>
</dbReference>
<dbReference type="InterPro" id="IPR012902">
    <property type="entry name" value="N_methyl_site"/>
</dbReference>
<proteinExistence type="inferred from homology"/>
<feature type="domain" description="Type II secretion system protein GspI C-terminal" evidence="10">
    <location>
        <begin position="41"/>
        <end position="113"/>
    </location>
</feature>
<keyword evidence="14" id="KW-1185">Reference proteome</keyword>
<accession>A0A2D0ANN8</accession>
<evidence type="ECO:0000313" key="14">
    <source>
        <dbReference type="Proteomes" id="UP000825066"/>
    </source>
</evidence>
<comment type="subunit">
    <text evidence="9">Type II secretion is composed of four main components: the outer membrane complex, the inner membrane complex, the cytoplasmic secretion ATPase and the periplasm-spanning pseudopilus.</text>
</comment>
<comment type="similarity">
    <text evidence="2 9">Belongs to the GSP I family.</text>
</comment>
<comment type="function">
    <text evidence="9">Component of the type II secretion system required for the energy-dependent secretion of extracellular factors such as proteases and toxins from the periplasm.</text>
</comment>
<dbReference type="Proteomes" id="UP000825066">
    <property type="component" value="Chromosome"/>
</dbReference>
<dbReference type="Pfam" id="PF02501">
    <property type="entry name" value="T2SSI"/>
    <property type="match status" value="1"/>
</dbReference>
<dbReference type="PANTHER" id="PTHR38779">
    <property type="entry name" value="TYPE II SECRETION SYSTEM PROTEIN I-RELATED"/>
    <property type="match status" value="1"/>
</dbReference>
<evidence type="ECO:0000256" key="9">
    <source>
        <dbReference type="RuleBase" id="RU368030"/>
    </source>
</evidence>
<evidence type="ECO:0000256" key="3">
    <source>
        <dbReference type="ARBA" id="ARBA00022475"/>
    </source>
</evidence>
<keyword evidence="4 9" id="KW-0488">Methylation</keyword>
<evidence type="ECO:0000259" key="10">
    <source>
        <dbReference type="Pfam" id="PF02501"/>
    </source>
</evidence>
<evidence type="ECO:0000256" key="6">
    <source>
        <dbReference type="ARBA" id="ARBA00022692"/>
    </source>
</evidence>
<keyword evidence="8" id="KW-0472">Membrane</keyword>
<evidence type="ECO:0000256" key="2">
    <source>
        <dbReference type="ARBA" id="ARBA00008358"/>
    </source>
</evidence>
<keyword evidence="7" id="KW-1133">Transmembrane helix</keyword>
<reference evidence="12 13" key="1">
    <citation type="submission" date="2017-06" db="EMBL/GenBank/DDBJ databases">
        <authorList>
            <person name="Kim H.J."/>
            <person name="Triplett B.A."/>
        </authorList>
    </citation>
    <scope>NUCLEOTIDE SEQUENCE [LARGE SCALE GENOMIC DNA]</scope>
    <source>
        <strain evidence="12 13">S18795</strain>
    </source>
</reference>
<comment type="PTM">
    <text evidence="9">Cleaved by prepilin peptidase.</text>
</comment>
<reference evidence="11 14" key="2">
    <citation type="submission" date="2021-05" db="EMBL/GenBank/DDBJ databases">
        <title>Complete Genome Sequence of Stenotrophomonas pavanii strain Y.</title>
        <authorList>
            <person name="Dohra H."/>
            <person name="Mohad Din A.R.J."/>
            <person name="Suzuki K."/>
            <person name="Fatma A."/>
            <person name="Honjyo M."/>
            <person name="Nishimura T."/>
            <person name="Moriuch R."/>
            <person name="Masuda K."/>
            <person name="Minoura A."/>
            <person name="Tashiro Y."/>
            <person name="Futamata H."/>
        </authorList>
    </citation>
    <scope>NUCLEOTIDE SEQUENCE [LARGE SCALE GENOMIC DNA]</scope>
    <source>
        <strain evidence="11">Berkeley</strain>
        <strain evidence="14">Y</strain>
    </source>
</reference>
<dbReference type="Pfam" id="PF07963">
    <property type="entry name" value="N_methyl"/>
    <property type="match status" value="1"/>
</dbReference>
<dbReference type="InterPro" id="IPR045584">
    <property type="entry name" value="Pilin-like"/>
</dbReference>
<gene>
    <name evidence="12" type="primary">gspI</name>
    <name evidence="12" type="ORF">CEE55_13970</name>
    <name evidence="11" type="ORF">STNY_R24060</name>
</gene>
<dbReference type="PROSITE" id="PS00409">
    <property type="entry name" value="PROKAR_NTER_METHYL"/>
    <property type="match status" value="1"/>
</dbReference>
<dbReference type="NCBIfam" id="TIGR01707">
    <property type="entry name" value="gspI"/>
    <property type="match status" value="1"/>
</dbReference>
<protein>
    <recommendedName>
        <fullName evidence="9">Type II secretion system protein I</fullName>
        <shortName evidence="9">T2SS minor pseudopilin I</shortName>
    </recommendedName>
</protein>
<evidence type="ECO:0000313" key="12">
    <source>
        <dbReference type="EMBL" id="OWR32206.1"/>
    </source>
</evidence>
<dbReference type="InterPro" id="IPR003413">
    <property type="entry name" value="T2SS_GspI_C"/>
</dbReference>
<dbReference type="AlphaFoldDB" id="A0A2D0ANN8"/>
<evidence type="ECO:0000313" key="13">
    <source>
        <dbReference type="Proteomes" id="UP000197904"/>
    </source>
</evidence>
<keyword evidence="3" id="KW-1003">Cell membrane</keyword>
<dbReference type="GO" id="GO:0015627">
    <property type="term" value="C:type II protein secretion system complex"/>
    <property type="evidence" value="ECO:0007669"/>
    <property type="project" value="UniProtKB-UniRule"/>
</dbReference>
<dbReference type="SUPFAM" id="SSF54523">
    <property type="entry name" value="Pili subunits"/>
    <property type="match status" value="1"/>
</dbReference>
<evidence type="ECO:0000256" key="5">
    <source>
        <dbReference type="ARBA" id="ARBA00022519"/>
    </source>
</evidence>
<dbReference type="GO" id="GO:0005886">
    <property type="term" value="C:plasma membrane"/>
    <property type="evidence" value="ECO:0007669"/>
    <property type="project" value="UniProtKB-SubCell"/>
</dbReference>
<sequence>MRRGTRGFTLIEVLIALAIVSIALAAVMRSVAVATDDQSRLRDRRLALLCAQDRWQELRLGGQAAPDARQRCVQGRSRFLVLQHIGTGSDGQPQLEINVVAEDAPRQSLARLQLPWAAVQ</sequence>
<dbReference type="EMBL" id="AP024684">
    <property type="protein sequence ID" value="BCX44207.1"/>
    <property type="molecule type" value="Genomic_DNA"/>
</dbReference>
<dbReference type="PANTHER" id="PTHR38779:SF2">
    <property type="entry name" value="TYPE II SECRETION SYSTEM PROTEIN I-RELATED"/>
    <property type="match status" value="1"/>
</dbReference>
<keyword evidence="5 9" id="KW-0997">Cell inner membrane</keyword>
<evidence type="ECO:0000256" key="7">
    <source>
        <dbReference type="ARBA" id="ARBA00022989"/>
    </source>
</evidence>
<dbReference type="EMBL" id="NIXP01000093">
    <property type="protein sequence ID" value="OWR32206.1"/>
    <property type="molecule type" value="Genomic_DNA"/>
</dbReference>
<organism evidence="12 13">
    <name type="scientific">Stenotrophomonas pavanii</name>
    <dbReference type="NCBI Taxonomy" id="487698"/>
    <lineage>
        <taxon>Bacteria</taxon>
        <taxon>Pseudomonadati</taxon>
        <taxon>Pseudomonadota</taxon>
        <taxon>Gammaproteobacteria</taxon>
        <taxon>Lysobacterales</taxon>
        <taxon>Lysobacteraceae</taxon>
        <taxon>Stenotrophomonas</taxon>
    </lineage>
</organism>
<evidence type="ECO:0000256" key="4">
    <source>
        <dbReference type="ARBA" id="ARBA00022481"/>
    </source>
</evidence>
<evidence type="ECO:0000256" key="1">
    <source>
        <dbReference type="ARBA" id="ARBA00004377"/>
    </source>
</evidence>
<comment type="subcellular location">
    <subcellularLocation>
        <location evidence="1 9">Cell inner membrane</location>
        <topology evidence="1 9">Single-pass membrane protein</topology>
    </subcellularLocation>
</comment>